<dbReference type="Pfam" id="PF13673">
    <property type="entry name" value="Acetyltransf_10"/>
    <property type="match status" value="1"/>
</dbReference>
<evidence type="ECO:0000313" key="2">
    <source>
        <dbReference type="EMBL" id="PSL40144.1"/>
    </source>
</evidence>
<organism evidence="2 3">
    <name type="scientific">Planomicrobium soli</name>
    <dbReference type="NCBI Taxonomy" id="1176648"/>
    <lineage>
        <taxon>Bacteria</taxon>
        <taxon>Bacillati</taxon>
        <taxon>Bacillota</taxon>
        <taxon>Bacilli</taxon>
        <taxon>Bacillales</taxon>
        <taxon>Caryophanaceae</taxon>
        <taxon>Planomicrobium</taxon>
    </lineage>
</organism>
<dbReference type="InterPro" id="IPR016181">
    <property type="entry name" value="Acyl_CoA_acyltransferase"/>
</dbReference>
<comment type="caution">
    <text evidence="2">The sequence shown here is derived from an EMBL/GenBank/DDBJ whole genome shotgun (WGS) entry which is preliminary data.</text>
</comment>
<dbReference type="Gene3D" id="3.40.630.30">
    <property type="match status" value="1"/>
</dbReference>
<accession>A0A2P8H1Q4</accession>
<dbReference type="Proteomes" id="UP000242682">
    <property type="component" value="Unassembled WGS sequence"/>
</dbReference>
<keyword evidence="2" id="KW-0808">Transferase</keyword>
<evidence type="ECO:0000313" key="3">
    <source>
        <dbReference type="Proteomes" id="UP000242682"/>
    </source>
</evidence>
<dbReference type="PROSITE" id="PS51186">
    <property type="entry name" value="GNAT"/>
    <property type="match status" value="1"/>
</dbReference>
<protein>
    <submittedName>
        <fullName evidence="2">Putative N-acetyltransferase YhbS</fullName>
    </submittedName>
</protein>
<dbReference type="RefSeq" id="WP_106533468.1">
    <property type="nucleotide sequence ID" value="NZ_PYAT01000006.1"/>
</dbReference>
<reference evidence="2 3" key="1">
    <citation type="submission" date="2018-03" db="EMBL/GenBank/DDBJ databases">
        <title>Genomic Encyclopedia of Type Strains, Phase III (KMG-III): the genomes of soil and plant-associated and newly described type strains.</title>
        <authorList>
            <person name="Whitman W."/>
        </authorList>
    </citation>
    <scope>NUCLEOTIDE SEQUENCE [LARGE SCALE GENOMIC DNA]</scope>
    <source>
        <strain evidence="2 3">CGMCC 1.12259</strain>
    </source>
</reference>
<proteinExistence type="predicted"/>
<dbReference type="OrthoDB" id="3216107at2"/>
<name>A0A2P8H1Q4_9BACL</name>
<evidence type="ECO:0000259" key="1">
    <source>
        <dbReference type="PROSITE" id="PS51186"/>
    </source>
</evidence>
<dbReference type="GO" id="GO:0016747">
    <property type="term" value="F:acyltransferase activity, transferring groups other than amino-acyl groups"/>
    <property type="evidence" value="ECO:0007669"/>
    <property type="project" value="InterPro"/>
</dbReference>
<dbReference type="EMBL" id="PYAT01000006">
    <property type="protein sequence ID" value="PSL40144.1"/>
    <property type="molecule type" value="Genomic_DNA"/>
</dbReference>
<gene>
    <name evidence="2" type="ORF">B0H99_106162</name>
</gene>
<dbReference type="CDD" id="cd04301">
    <property type="entry name" value="NAT_SF"/>
    <property type="match status" value="1"/>
</dbReference>
<sequence>MAIEKAGITIRAYSEEDFPEIHALNQAEAWTNLVEKYEKTKQAWRNSQLALVAENGEKIVGCLRGLTDGSVSLFICELLIHKEYRGQRIGKELMEHAHQRYPETRMELLASSTSYTYYESQGFRPFHGFRKTISE</sequence>
<dbReference type="AlphaFoldDB" id="A0A2P8H1Q4"/>
<dbReference type="InterPro" id="IPR000182">
    <property type="entry name" value="GNAT_dom"/>
</dbReference>
<feature type="domain" description="N-acetyltransferase" evidence="1">
    <location>
        <begin position="8"/>
        <end position="135"/>
    </location>
</feature>
<keyword evidence="3" id="KW-1185">Reference proteome</keyword>
<dbReference type="SUPFAM" id="SSF55729">
    <property type="entry name" value="Acyl-CoA N-acyltransferases (Nat)"/>
    <property type="match status" value="1"/>
</dbReference>